<evidence type="ECO:0000259" key="7">
    <source>
        <dbReference type="Pfam" id="PF00746"/>
    </source>
</evidence>
<dbReference type="Pfam" id="PF00746">
    <property type="entry name" value="Gram_pos_anchor"/>
    <property type="match status" value="1"/>
</dbReference>
<reference evidence="8 9" key="1">
    <citation type="submission" date="2016-10" db="EMBL/GenBank/DDBJ databases">
        <title>The whole genome sequencing and assembly of Aeribacillus pallidus KCTC3564 strain.</title>
        <authorList>
            <person name="Lee Y.-J."/>
            <person name="Park M.-K."/>
            <person name="Yi H."/>
            <person name="Bahn Y.-S."/>
            <person name="Kim J.F."/>
            <person name="Lee D.-W."/>
        </authorList>
    </citation>
    <scope>NUCLEOTIDE SEQUENCE [LARGE SCALE GENOMIC DNA]</scope>
    <source>
        <strain evidence="8 9">KCTC3564</strain>
    </source>
</reference>
<keyword evidence="5" id="KW-0572">Peptidoglycan-anchor</keyword>
<keyword evidence="6" id="KW-1133">Transmembrane helix</keyword>
<evidence type="ECO:0000313" key="8">
    <source>
        <dbReference type="EMBL" id="ASS90084.1"/>
    </source>
</evidence>
<keyword evidence="3" id="KW-0964">Secreted</keyword>
<dbReference type="Proteomes" id="UP000214606">
    <property type="component" value="Chromosome"/>
</dbReference>
<dbReference type="EMBL" id="CP017703">
    <property type="protein sequence ID" value="ASS90084.1"/>
    <property type="molecule type" value="Genomic_DNA"/>
</dbReference>
<evidence type="ECO:0000256" key="6">
    <source>
        <dbReference type="SAM" id="Phobius"/>
    </source>
</evidence>
<comment type="subcellular location">
    <subcellularLocation>
        <location evidence="1">Secreted</location>
        <location evidence="1">Cell wall</location>
        <topology evidence="1">Peptidoglycan-anchor</topology>
    </subcellularLocation>
</comment>
<organism evidence="8 9">
    <name type="scientific">Aeribacillus pallidus</name>
    <dbReference type="NCBI Taxonomy" id="33936"/>
    <lineage>
        <taxon>Bacteria</taxon>
        <taxon>Bacillati</taxon>
        <taxon>Bacillota</taxon>
        <taxon>Bacilli</taxon>
        <taxon>Bacillales</taxon>
        <taxon>Bacillaceae</taxon>
        <taxon>Aeribacillus</taxon>
    </lineage>
</organism>
<accession>A0A223E4A3</accession>
<dbReference type="AlphaFoldDB" id="A0A223E4A3"/>
<protein>
    <recommendedName>
        <fullName evidence="7">Gram-positive cocci surface proteins LPxTG domain-containing protein</fullName>
    </recommendedName>
</protein>
<evidence type="ECO:0000256" key="1">
    <source>
        <dbReference type="ARBA" id="ARBA00004168"/>
    </source>
</evidence>
<evidence type="ECO:0000256" key="4">
    <source>
        <dbReference type="ARBA" id="ARBA00022729"/>
    </source>
</evidence>
<evidence type="ECO:0000256" key="3">
    <source>
        <dbReference type="ARBA" id="ARBA00022525"/>
    </source>
</evidence>
<dbReference type="RefSeq" id="WP_094245062.1">
    <property type="nucleotide sequence ID" value="NZ_CP017703.1"/>
</dbReference>
<feature type="transmembrane region" description="Helical" evidence="6">
    <location>
        <begin position="178"/>
        <end position="197"/>
    </location>
</feature>
<dbReference type="KEGG" id="apak:AP3564_07435"/>
<keyword evidence="6" id="KW-0812">Transmembrane</keyword>
<keyword evidence="2" id="KW-0134">Cell wall</keyword>
<dbReference type="NCBIfam" id="TIGR01167">
    <property type="entry name" value="LPXTG_anchor"/>
    <property type="match status" value="1"/>
</dbReference>
<gene>
    <name evidence="8" type="ORF">AP3564_07435</name>
</gene>
<keyword evidence="4" id="KW-0732">Signal</keyword>
<keyword evidence="6" id="KW-0472">Membrane</keyword>
<feature type="domain" description="Gram-positive cocci surface proteins LPxTG" evidence="7">
    <location>
        <begin position="171"/>
        <end position="203"/>
    </location>
</feature>
<evidence type="ECO:0000256" key="2">
    <source>
        <dbReference type="ARBA" id="ARBA00022512"/>
    </source>
</evidence>
<dbReference type="InterPro" id="IPR019931">
    <property type="entry name" value="LPXTG_anchor"/>
</dbReference>
<name>A0A223E4A3_9BACI</name>
<proteinExistence type="predicted"/>
<evidence type="ECO:0000313" key="9">
    <source>
        <dbReference type="Proteomes" id="UP000214606"/>
    </source>
</evidence>
<sequence length="210" mass="23979">MVKSIGRCFICFLFVWLIMQVQNFSAETQIGIALKNLHSNHMLFQVENMKPGDWAERTVIIENVENADIQYNTLIENIKGSKKLFDALTLEVKDGQKNLLFKGLLKDFKGFTPRNIQSSKEDQLTFLITFPEQLGNEYQGLETSFKIVFQANSSLGSIQTYGSGNNEGLLLPNTATNFYAFILVGIMFFAMGAIFFFQKRNKHKDQLHEL</sequence>
<evidence type="ECO:0000256" key="5">
    <source>
        <dbReference type="ARBA" id="ARBA00023088"/>
    </source>
</evidence>